<reference evidence="2" key="1">
    <citation type="submission" date="2020-07" db="EMBL/GenBank/DDBJ databases">
        <authorList>
            <person name="Lin J."/>
        </authorList>
    </citation>
    <scope>NUCLEOTIDE SEQUENCE</scope>
</reference>
<protein>
    <submittedName>
        <fullName evidence="2">Uncharacterized protein</fullName>
    </submittedName>
</protein>
<sequence>MGFSQQIASREVERRKKAADTRRQEDLGGVISKEEGRPCLDRGISGDNESYPHYSAKRDEIWPGYFIPVKSCYSRLSRNSKGFAIPPFWWNSDVKAAVSGFGELWNIDLLSDSRMDVSFFRAYIRCQHVQNIPEVINLMVEDRRFKESFIHLTGFSSVPARQPLEQHRHSDVSSSFGERRCGPDYQWSVRRGKRVQGEFSNSNSNSPCPVPDTQAPPILSGHFVVFGCTPLLLPAPAPAPGSKPTPYALEGPPNSHRKGKAAMDLLCLGSTCPRPLGDGKDATDLHCLGSTCLGPLGEAHGVASPSIPLDSALPMESPFSHQSPALGPN</sequence>
<gene>
    <name evidence="2" type="ORF">CB5_LOCUS1858</name>
</gene>
<accession>A0A6V7NJE3</accession>
<evidence type="ECO:0000313" key="2">
    <source>
        <dbReference type="EMBL" id="CAD1818647.1"/>
    </source>
</evidence>
<proteinExistence type="predicted"/>
<dbReference type="AlphaFoldDB" id="A0A6V7NJE3"/>
<feature type="region of interest" description="Disordered" evidence="1">
    <location>
        <begin position="1"/>
        <end position="44"/>
    </location>
</feature>
<evidence type="ECO:0000256" key="1">
    <source>
        <dbReference type="SAM" id="MobiDB-lite"/>
    </source>
</evidence>
<organism evidence="2">
    <name type="scientific">Ananas comosus var. bracteatus</name>
    <name type="common">red pineapple</name>
    <dbReference type="NCBI Taxonomy" id="296719"/>
    <lineage>
        <taxon>Eukaryota</taxon>
        <taxon>Viridiplantae</taxon>
        <taxon>Streptophyta</taxon>
        <taxon>Embryophyta</taxon>
        <taxon>Tracheophyta</taxon>
        <taxon>Spermatophyta</taxon>
        <taxon>Magnoliopsida</taxon>
        <taxon>Liliopsida</taxon>
        <taxon>Poales</taxon>
        <taxon>Bromeliaceae</taxon>
        <taxon>Bromelioideae</taxon>
        <taxon>Ananas</taxon>
    </lineage>
</organism>
<feature type="region of interest" description="Disordered" evidence="1">
    <location>
        <begin position="307"/>
        <end position="329"/>
    </location>
</feature>
<name>A0A6V7NJE3_ANACO</name>
<feature type="compositionally biased region" description="Basic and acidic residues" evidence="1">
    <location>
        <begin position="10"/>
        <end position="40"/>
    </location>
</feature>
<dbReference type="EMBL" id="LR862139">
    <property type="protein sequence ID" value="CAD1818647.1"/>
    <property type="molecule type" value="Genomic_DNA"/>
</dbReference>